<name>A0ABQ8SYI3_PERAM</name>
<sequence>MLRKTFGANRDEVRREWRKLHNAELQALYSSPDIIRNIKSRRLRWAGHVAHMDESRNAYRVLVGRPEGRRPLGWARRRSEENIKMYLNGGEWRKLHNAELHALYSSPDIIRNIKSRRLRWAGHVAHMDESRNAYRVLVGRPEGRRPLGWARRRSEDNIKMYLNGGSPDNISHTQHSLLDNHGCVLIPQDFLKSTWNTSVADAAVAISTVGYNEIEYIARRLLVGRMPAEYKASRFSKPLTSSGSDVYLQRIELSGAKGDLYHSYHKFRTGKKEEGEDEEEEKEAGAPRMKRQREQGKYKENEGKTRRTKEIDGEEGNRRKGGQDEEGKDNENKGNTKRIREGLGEQWK</sequence>
<dbReference type="Proteomes" id="UP001148838">
    <property type="component" value="Unassembled WGS sequence"/>
</dbReference>
<feature type="compositionally biased region" description="Basic and acidic residues" evidence="1">
    <location>
        <begin position="292"/>
        <end position="348"/>
    </location>
</feature>
<reference evidence="2 3" key="1">
    <citation type="journal article" date="2022" name="Allergy">
        <title>Genome assembly and annotation of Periplaneta americana reveal a comprehensive cockroach allergen profile.</title>
        <authorList>
            <person name="Wang L."/>
            <person name="Xiong Q."/>
            <person name="Saelim N."/>
            <person name="Wang L."/>
            <person name="Nong W."/>
            <person name="Wan A.T."/>
            <person name="Shi M."/>
            <person name="Liu X."/>
            <person name="Cao Q."/>
            <person name="Hui J.H.L."/>
            <person name="Sookrung N."/>
            <person name="Leung T.F."/>
            <person name="Tungtrongchitr A."/>
            <person name="Tsui S.K.W."/>
        </authorList>
    </citation>
    <scope>NUCLEOTIDE SEQUENCE [LARGE SCALE GENOMIC DNA]</scope>
    <source>
        <strain evidence="2">PWHHKU_190912</strain>
    </source>
</reference>
<protein>
    <submittedName>
        <fullName evidence="2">Uncharacterized protein</fullName>
    </submittedName>
</protein>
<feature type="region of interest" description="Disordered" evidence="1">
    <location>
        <begin position="268"/>
        <end position="348"/>
    </location>
</feature>
<evidence type="ECO:0000313" key="3">
    <source>
        <dbReference type="Proteomes" id="UP001148838"/>
    </source>
</evidence>
<organism evidence="2 3">
    <name type="scientific">Periplaneta americana</name>
    <name type="common">American cockroach</name>
    <name type="synonym">Blatta americana</name>
    <dbReference type="NCBI Taxonomy" id="6978"/>
    <lineage>
        <taxon>Eukaryota</taxon>
        <taxon>Metazoa</taxon>
        <taxon>Ecdysozoa</taxon>
        <taxon>Arthropoda</taxon>
        <taxon>Hexapoda</taxon>
        <taxon>Insecta</taxon>
        <taxon>Pterygota</taxon>
        <taxon>Neoptera</taxon>
        <taxon>Polyneoptera</taxon>
        <taxon>Dictyoptera</taxon>
        <taxon>Blattodea</taxon>
        <taxon>Blattoidea</taxon>
        <taxon>Blattidae</taxon>
        <taxon>Blattinae</taxon>
        <taxon>Periplaneta</taxon>
    </lineage>
</organism>
<comment type="caution">
    <text evidence="2">The sequence shown here is derived from an EMBL/GenBank/DDBJ whole genome shotgun (WGS) entry which is preliminary data.</text>
</comment>
<accession>A0ABQ8SYI3</accession>
<evidence type="ECO:0000313" key="2">
    <source>
        <dbReference type="EMBL" id="KAJ4439058.1"/>
    </source>
</evidence>
<gene>
    <name evidence="2" type="ORF">ANN_15014</name>
</gene>
<dbReference type="EMBL" id="JAJSOF020000019">
    <property type="protein sequence ID" value="KAJ4439058.1"/>
    <property type="molecule type" value="Genomic_DNA"/>
</dbReference>
<evidence type="ECO:0000256" key="1">
    <source>
        <dbReference type="SAM" id="MobiDB-lite"/>
    </source>
</evidence>
<proteinExistence type="predicted"/>
<keyword evidence="3" id="KW-1185">Reference proteome</keyword>